<dbReference type="GO" id="GO:0016407">
    <property type="term" value="F:acetyltransferase activity"/>
    <property type="evidence" value="ECO:0007669"/>
    <property type="project" value="InterPro"/>
</dbReference>
<dbReference type="PANTHER" id="PTHR42034">
    <property type="entry name" value="CHROMOSOME 7, WHOLE GENOME SHOTGUN SEQUENCE-RELATED"/>
    <property type="match status" value="1"/>
</dbReference>
<dbReference type="EMBL" id="ML170213">
    <property type="protein sequence ID" value="TDL18054.1"/>
    <property type="molecule type" value="Genomic_DNA"/>
</dbReference>
<dbReference type="AlphaFoldDB" id="A0A4Y7PRP6"/>
<evidence type="ECO:0000256" key="1">
    <source>
        <dbReference type="ARBA" id="ARBA00006439"/>
    </source>
</evidence>
<keyword evidence="2" id="KW-0808">Transferase</keyword>
<proteinExistence type="inferred from homology"/>
<evidence type="ECO:0000256" key="2">
    <source>
        <dbReference type="ARBA" id="ARBA00022679"/>
    </source>
</evidence>
<sequence length="524" mass="58670">MNSILDTKTFDYERYEWRRDKTHNSRFRRQPVGGELLTAVFNSTKNGYGNLFIGVYTSLMAPISTVDLLRHVRRAWISLRWDVPTIAAQIFHEQIDGRSSPSPWITYDVAQSAKEVESWAEETVKLRENVSELDTLRYEIGDSVLPPKDLVPQTFLYLVPFTPTTFGILLHTSHVPFDSAALKILMTKVFEHLSLYILDKGYSDKQAAKLHWGEEHRNILPAVTQILRKHEPAKLDVNGEMVVPELPEEPRDGPAYAETLENAMAGPNTRVHVFKTFIDPPYDPSATNPKPRRAAHTFTLEESNRIIAATRTADVEKFTVNHLLHAALCLVSIIDNQPSPGSDAAIFNLGVVDARKRLESAFRHSEGYPVFCVGYSPLVTPVSVVTSLPPGTDTKSKILALVRELRNQYKAQAALPALLAVGAEQMERMVATPAPPWLGPIYSGDGRAGDYLRESYPKDGPNSVISITEFFFGVKVLDPAPVFRTAEWKGRIMLSADYNELAVEKKVVEGWMMLWAELILSVTG</sequence>
<gene>
    <name evidence="3" type="ORF">BD410DRAFT_513360</name>
</gene>
<dbReference type="Pfam" id="PF07428">
    <property type="entry name" value="Tri3"/>
    <property type="match status" value="1"/>
</dbReference>
<name>A0A4Y7PRP6_9AGAM</name>
<dbReference type="OrthoDB" id="2548233at2759"/>
<dbReference type="Proteomes" id="UP000294933">
    <property type="component" value="Unassembled WGS sequence"/>
</dbReference>
<dbReference type="STRING" id="50990.A0A4Y7PRP6"/>
<evidence type="ECO:0000313" key="3">
    <source>
        <dbReference type="EMBL" id="TDL18054.1"/>
    </source>
</evidence>
<keyword evidence="4" id="KW-1185">Reference proteome</keyword>
<accession>A0A4Y7PRP6</accession>
<dbReference type="InterPro" id="IPR023213">
    <property type="entry name" value="CAT-like_dom_sf"/>
</dbReference>
<dbReference type="PANTHER" id="PTHR42034:SF1">
    <property type="entry name" value="CONDENSATION DOMAIN-CONTAINING PROTEIN"/>
    <property type="match status" value="1"/>
</dbReference>
<dbReference type="VEuPathDB" id="FungiDB:BD410DRAFT_513360"/>
<evidence type="ECO:0000313" key="4">
    <source>
        <dbReference type="Proteomes" id="UP000294933"/>
    </source>
</evidence>
<evidence type="ECO:0008006" key="5">
    <source>
        <dbReference type="Google" id="ProtNLM"/>
    </source>
</evidence>
<dbReference type="Gene3D" id="3.30.559.30">
    <property type="entry name" value="Nonribosomal peptide synthetase, condensation domain"/>
    <property type="match status" value="1"/>
</dbReference>
<protein>
    <recommendedName>
        <fullName evidence="5">CoA-dependent acyltransferase</fullName>
    </recommendedName>
</protein>
<organism evidence="3 4">
    <name type="scientific">Rickenella mellea</name>
    <dbReference type="NCBI Taxonomy" id="50990"/>
    <lineage>
        <taxon>Eukaryota</taxon>
        <taxon>Fungi</taxon>
        <taxon>Dikarya</taxon>
        <taxon>Basidiomycota</taxon>
        <taxon>Agaricomycotina</taxon>
        <taxon>Agaricomycetes</taxon>
        <taxon>Hymenochaetales</taxon>
        <taxon>Rickenellaceae</taxon>
        <taxon>Rickenella</taxon>
    </lineage>
</organism>
<comment type="similarity">
    <text evidence="1">Belongs to the trichothecene O-acetyltransferase family.</text>
</comment>
<dbReference type="InterPro" id="IPR009992">
    <property type="entry name" value="Tri3/Sat12/Sat16/Mac1"/>
</dbReference>
<dbReference type="GO" id="GO:0043386">
    <property type="term" value="P:mycotoxin biosynthetic process"/>
    <property type="evidence" value="ECO:0007669"/>
    <property type="project" value="InterPro"/>
</dbReference>
<reference evidence="3 4" key="1">
    <citation type="submission" date="2018-06" db="EMBL/GenBank/DDBJ databases">
        <title>A transcriptomic atlas of mushroom development highlights an independent origin of complex multicellularity.</title>
        <authorList>
            <consortium name="DOE Joint Genome Institute"/>
            <person name="Krizsan K."/>
            <person name="Almasi E."/>
            <person name="Merenyi Z."/>
            <person name="Sahu N."/>
            <person name="Viragh M."/>
            <person name="Koszo T."/>
            <person name="Mondo S."/>
            <person name="Kiss B."/>
            <person name="Balint B."/>
            <person name="Kues U."/>
            <person name="Barry K."/>
            <person name="Hegedus J.C."/>
            <person name="Henrissat B."/>
            <person name="Johnson J."/>
            <person name="Lipzen A."/>
            <person name="Ohm R."/>
            <person name="Nagy I."/>
            <person name="Pangilinan J."/>
            <person name="Yan J."/>
            <person name="Xiong Y."/>
            <person name="Grigoriev I.V."/>
            <person name="Hibbett D.S."/>
            <person name="Nagy L.G."/>
        </authorList>
    </citation>
    <scope>NUCLEOTIDE SEQUENCE [LARGE SCALE GENOMIC DNA]</scope>
    <source>
        <strain evidence="3 4">SZMC22713</strain>
    </source>
</reference>
<dbReference type="Gene3D" id="3.30.559.10">
    <property type="entry name" value="Chloramphenicol acetyltransferase-like domain"/>
    <property type="match status" value="1"/>
</dbReference>